<sequence>MDFMDIDQIEEVPDTPEKFIKTSNNDGNNTGKHSNGSSSCRVIDRDYFNQKLRNEPREKGKSDTFHGNRRLFVRPDNCSNSPGTSLGNSSSSKNVMSTIESHDKGKTSCNSSSYVDLTERNRRNHVFELNNVIKLGPRSDSAKGVAYVAQHSAENNSSTSAGTPPRVNRNRRLVRNGCISPHNIAKSKQVAEKHDINRVTNKVSDGPSSKVDIKDLISEPKDLHRLKGKGVSHHSSFLENSDSKITHLSQRSVGFKEVTATGSGKESEGWRTTHDTIRRVDRVSGDQHVLRGKSVSSSVNDQLKKGKTHMDHRNRSTSSRLFNHFEDLEIDSTQLNERAQFTKRQREGVGSSNTRNHDVAYVSNEDMTSSSLTRDSLTLRSARIKNRRDESSHEGGNHGSSSNEDSSVRVLQLEADERLARELQEQLYNEELSTRIEIDEMNSYHALAMAIRQERGLHAGGRPAYVCRPLNYLFSHSRSNASRSGSSSRAQAPSSTRLTRLRGRFPGRPRTISSTRSSIFPPNMDVDMRMHILEALESFNDIELPVNLLHTEREFNENDYEMLLALDDNNHQHRGATYAQINNLPESTVQAENLQECAICLETPNVGETIRHLPCFHKFHKDCIDEWLRRKTSCPVCKLSVT</sequence>
<dbReference type="SUPFAM" id="SSF57850">
    <property type="entry name" value="RING/U-box"/>
    <property type="match status" value="1"/>
</dbReference>
<feature type="compositionally biased region" description="Low complexity" evidence="5">
    <location>
        <begin position="79"/>
        <end position="97"/>
    </location>
</feature>
<reference evidence="7 8" key="1">
    <citation type="submission" date="2019-05" db="EMBL/GenBank/DDBJ databases">
        <title>Mikania micrantha, genome provides insights into the molecular mechanism of rapid growth.</title>
        <authorList>
            <person name="Liu B."/>
        </authorList>
    </citation>
    <scope>NUCLEOTIDE SEQUENCE [LARGE SCALE GENOMIC DNA]</scope>
    <source>
        <strain evidence="7">NLD-2019</strain>
        <tissue evidence="7">Leaf</tissue>
    </source>
</reference>
<gene>
    <name evidence="7" type="ORF">E3N88_01075</name>
</gene>
<feature type="region of interest" description="Disordered" evidence="5">
    <location>
        <begin position="478"/>
        <end position="519"/>
    </location>
</feature>
<evidence type="ECO:0000256" key="4">
    <source>
        <dbReference type="PROSITE-ProRule" id="PRU00175"/>
    </source>
</evidence>
<keyword evidence="2 4" id="KW-0863">Zinc-finger</keyword>
<feature type="compositionally biased region" description="Low complexity" evidence="5">
    <location>
        <begin position="478"/>
        <end position="495"/>
    </location>
</feature>
<dbReference type="OrthoDB" id="8062037at2759"/>
<feature type="compositionally biased region" description="Polar residues" evidence="5">
    <location>
        <begin position="21"/>
        <end position="39"/>
    </location>
</feature>
<feature type="region of interest" description="Disordered" evidence="5">
    <location>
        <begin position="341"/>
        <end position="408"/>
    </location>
</feature>
<dbReference type="EMBL" id="SZYD01000001">
    <property type="protein sequence ID" value="KAD7477939.1"/>
    <property type="molecule type" value="Genomic_DNA"/>
</dbReference>
<feature type="compositionally biased region" description="Basic and acidic residues" evidence="5">
    <location>
        <begin position="387"/>
        <end position="396"/>
    </location>
</feature>
<dbReference type="InterPro" id="IPR051834">
    <property type="entry name" value="RING_finger_E3_ligase"/>
</dbReference>
<dbReference type="Gene3D" id="3.30.40.10">
    <property type="entry name" value="Zinc/RING finger domain, C3HC4 (zinc finger)"/>
    <property type="match status" value="1"/>
</dbReference>
<evidence type="ECO:0000313" key="7">
    <source>
        <dbReference type="EMBL" id="KAD7477939.1"/>
    </source>
</evidence>
<dbReference type="GO" id="GO:0005634">
    <property type="term" value="C:nucleus"/>
    <property type="evidence" value="ECO:0007669"/>
    <property type="project" value="TreeGrafter"/>
</dbReference>
<dbReference type="SMART" id="SM00184">
    <property type="entry name" value="RING"/>
    <property type="match status" value="1"/>
</dbReference>
<evidence type="ECO:0000313" key="8">
    <source>
        <dbReference type="Proteomes" id="UP000326396"/>
    </source>
</evidence>
<feature type="compositionally biased region" description="Low complexity" evidence="5">
    <location>
        <begin position="510"/>
        <end position="519"/>
    </location>
</feature>
<evidence type="ECO:0000259" key="6">
    <source>
        <dbReference type="PROSITE" id="PS50089"/>
    </source>
</evidence>
<keyword evidence="1" id="KW-0479">Metal-binding</keyword>
<dbReference type="PROSITE" id="PS50089">
    <property type="entry name" value="ZF_RING_2"/>
    <property type="match status" value="1"/>
</dbReference>
<keyword evidence="3" id="KW-0862">Zinc</keyword>
<dbReference type="PANTHER" id="PTHR45931:SF25">
    <property type="entry name" value="E3 UBIQUITIN-PROTEIN LIGASE RLIM-LIKE ISOFORM X1"/>
    <property type="match status" value="1"/>
</dbReference>
<dbReference type="AlphaFoldDB" id="A0A5N6Q002"/>
<dbReference type="InterPro" id="IPR001841">
    <property type="entry name" value="Znf_RING"/>
</dbReference>
<feature type="compositionally biased region" description="Low complexity" evidence="5">
    <location>
        <begin position="368"/>
        <end position="381"/>
    </location>
</feature>
<dbReference type="Proteomes" id="UP000326396">
    <property type="component" value="Linkage Group LG1"/>
</dbReference>
<keyword evidence="8" id="KW-1185">Reference proteome</keyword>
<organism evidence="7 8">
    <name type="scientific">Mikania micrantha</name>
    <name type="common">bitter vine</name>
    <dbReference type="NCBI Taxonomy" id="192012"/>
    <lineage>
        <taxon>Eukaryota</taxon>
        <taxon>Viridiplantae</taxon>
        <taxon>Streptophyta</taxon>
        <taxon>Embryophyta</taxon>
        <taxon>Tracheophyta</taxon>
        <taxon>Spermatophyta</taxon>
        <taxon>Magnoliopsida</taxon>
        <taxon>eudicotyledons</taxon>
        <taxon>Gunneridae</taxon>
        <taxon>Pentapetalae</taxon>
        <taxon>asterids</taxon>
        <taxon>campanulids</taxon>
        <taxon>Asterales</taxon>
        <taxon>Asteraceae</taxon>
        <taxon>Asteroideae</taxon>
        <taxon>Heliantheae alliance</taxon>
        <taxon>Eupatorieae</taxon>
        <taxon>Mikania</taxon>
    </lineage>
</organism>
<evidence type="ECO:0000256" key="1">
    <source>
        <dbReference type="ARBA" id="ARBA00022723"/>
    </source>
</evidence>
<feature type="compositionally biased region" description="Acidic residues" evidence="5">
    <location>
        <begin position="1"/>
        <end position="14"/>
    </location>
</feature>
<feature type="domain" description="RING-type" evidence="6">
    <location>
        <begin position="597"/>
        <end position="638"/>
    </location>
</feature>
<accession>A0A5N6Q002</accession>
<feature type="region of interest" description="Disordered" evidence="5">
    <location>
        <begin position="55"/>
        <end position="111"/>
    </location>
</feature>
<name>A0A5N6Q002_9ASTR</name>
<dbReference type="GO" id="GO:0008270">
    <property type="term" value="F:zinc ion binding"/>
    <property type="evidence" value="ECO:0007669"/>
    <property type="project" value="UniProtKB-KW"/>
</dbReference>
<dbReference type="FunFam" id="3.30.40.10:FF:000594">
    <property type="entry name" value="RING/U-box superfamily protein"/>
    <property type="match status" value="1"/>
</dbReference>
<comment type="caution">
    <text evidence="7">The sequence shown here is derived from an EMBL/GenBank/DDBJ whole genome shotgun (WGS) entry which is preliminary data.</text>
</comment>
<evidence type="ECO:0000256" key="2">
    <source>
        <dbReference type="ARBA" id="ARBA00022771"/>
    </source>
</evidence>
<dbReference type="PANTHER" id="PTHR45931">
    <property type="entry name" value="SI:CH211-59O9.10"/>
    <property type="match status" value="1"/>
</dbReference>
<feature type="region of interest" description="Disordered" evidence="5">
    <location>
        <begin position="293"/>
        <end position="320"/>
    </location>
</feature>
<feature type="compositionally biased region" description="Basic and acidic residues" evidence="5">
    <location>
        <begin position="302"/>
        <end position="314"/>
    </location>
</feature>
<dbReference type="GO" id="GO:0006511">
    <property type="term" value="P:ubiquitin-dependent protein catabolic process"/>
    <property type="evidence" value="ECO:0007669"/>
    <property type="project" value="TreeGrafter"/>
</dbReference>
<evidence type="ECO:0000256" key="3">
    <source>
        <dbReference type="ARBA" id="ARBA00022833"/>
    </source>
</evidence>
<feature type="region of interest" description="Disordered" evidence="5">
    <location>
        <begin position="1"/>
        <end position="39"/>
    </location>
</feature>
<dbReference type="Pfam" id="PF13639">
    <property type="entry name" value="zf-RING_2"/>
    <property type="match status" value="1"/>
</dbReference>
<feature type="compositionally biased region" description="Basic and acidic residues" evidence="5">
    <location>
        <begin position="55"/>
        <end position="66"/>
    </location>
</feature>
<dbReference type="InterPro" id="IPR013083">
    <property type="entry name" value="Znf_RING/FYVE/PHD"/>
</dbReference>
<evidence type="ECO:0000256" key="5">
    <source>
        <dbReference type="SAM" id="MobiDB-lite"/>
    </source>
</evidence>
<protein>
    <recommendedName>
        <fullName evidence="6">RING-type domain-containing protein</fullName>
    </recommendedName>
</protein>
<proteinExistence type="predicted"/>
<dbReference type="GO" id="GO:0061630">
    <property type="term" value="F:ubiquitin protein ligase activity"/>
    <property type="evidence" value="ECO:0007669"/>
    <property type="project" value="TreeGrafter"/>
</dbReference>
<dbReference type="CDD" id="cd16454">
    <property type="entry name" value="RING-H2_PA-TM-RING"/>
    <property type="match status" value="1"/>
</dbReference>